<reference evidence="12" key="1">
    <citation type="submission" date="2016-04" db="EMBL/GenBank/DDBJ databases">
        <authorList>
            <person name="Tabuchi Yagui T.R."/>
        </authorList>
    </citation>
    <scope>NUCLEOTIDE SEQUENCE [LARGE SCALE GENOMIC DNA]</scope>
    <source>
        <strain evidence="12">NIES-26</strain>
    </source>
</reference>
<evidence type="ECO:0000313" key="13">
    <source>
        <dbReference type="Proteomes" id="UP000252107"/>
    </source>
</evidence>
<dbReference type="InterPro" id="IPR036052">
    <property type="entry name" value="TrpB-like_PALP_sf"/>
</dbReference>
<dbReference type="InterPro" id="IPR050214">
    <property type="entry name" value="Cys_Synth/Cystath_Beta-Synth"/>
</dbReference>
<dbReference type="InterPro" id="IPR000644">
    <property type="entry name" value="CBS_dom"/>
</dbReference>
<comment type="similarity">
    <text evidence="2">Belongs to the cysteine synthase/cystathionine beta-synthase family.</text>
</comment>
<comment type="cofactor">
    <cofactor evidence="1 8">
        <name>pyridoxal 5'-phosphate</name>
        <dbReference type="ChEBI" id="CHEBI:597326"/>
    </cofactor>
</comment>
<keyword evidence="10" id="KW-0129">CBS domain</keyword>
<name>A0A367Q323_9NOSO</name>
<dbReference type="InterPro" id="IPR046342">
    <property type="entry name" value="CBS_dom_sf"/>
</dbReference>
<dbReference type="FunFam" id="3.40.50.1100:FF:000118">
    <property type="entry name" value="Related to CYS4-cystathionine beta-synthase"/>
    <property type="match status" value="1"/>
</dbReference>
<evidence type="ECO:0000256" key="2">
    <source>
        <dbReference type="ARBA" id="ARBA00007103"/>
    </source>
</evidence>
<evidence type="ECO:0000256" key="5">
    <source>
        <dbReference type="ARBA" id="ARBA00023239"/>
    </source>
</evidence>
<evidence type="ECO:0000256" key="1">
    <source>
        <dbReference type="ARBA" id="ARBA00001933"/>
    </source>
</evidence>
<dbReference type="InterPro" id="IPR005856">
    <property type="entry name" value="Cys_synth"/>
</dbReference>
<evidence type="ECO:0000256" key="6">
    <source>
        <dbReference type="ARBA" id="ARBA00047490"/>
    </source>
</evidence>
<evidence type="ECO:0000256" key="9">
    <source>
        <dbReference type="PIRSR" id="PIRSR605856-51"/>
    </source>
</evidence>
<dbReference type="GO" id="GO:0004124">
    <property type="term" value="F:cysteine synthase activity"/>
    <property type="evidence" value="ECO:0007669"/>
    <property type="project" value="InterPro"/>
</dbReference>
<dbReference type="PANTHER" id="PTHR10314">
    <property type="entry name" value="CYSTATHIONINE BETA-SYNTHASE"/>
    <property type="match status" value="1"/>
</dbReference>
<dbReference type="AlphaFoldDB" id="A0A367Q323"/>
<evidence type="ECO:0000256" key="8">
    <source>
        <dbReference type="PIRSR" id="PIRSR605856-50"/>
    </source>
</evidence>
<evidence type="ECO:0000256" key="7">
    <source>
        <dbReference type="NCBIfam" id="TIGR01137"/>
    </source>
</evidence>
<dbReference type="GO" id="GO:0006535">
    <property type="term" value="P:cysteine biosynthetic process from serine"/>
    <property type="evidence" value="ECO:0007669"/>
    <property type="project" value="InterPro"/>
</dbReference>
<dbReference type="GO" id="GO:0004122">
    <property type="term" value="F:cystathionine beta-synthase activity"/>
    <property type="evidence" value="ECO:0007669"/>
    <property type="project" value="UniProtKB-UniRule"/>
</dbReference>
<dbReference type="InterPro" id="IPR005857">
    <property type="entry name" value="Cysta_beta_synth"/>
</dbReference>
<organism evidence="12 13">
    <name type="scientific">Nostoc minutum NIES-26</name>
    <dbReference type="NCBI Taxonomy" id="1844469"/>
    <lineage>
        <taxon>Bacteria</taxon>
        <taxon>Bacillati</taxon>
        <taxon>Cyanobacteriota</taxon>
        <taxon>Cyanophyceae</taxon>
        <taxon>Nostocales</taxon>
        <taxon>Nostocaceae</taxon>
        <taxon>Nostoc</taxon>
    </lineage>
</organism>
<dbReference type="Gene3D" id="3.10.580.10">
    <property type="entry name" value="CBS-domain"/>
    <property type="match status" value="1"/>
</dbReference>
<comment type="caution">
    <text evidence="12">The sequence shown here is derived from an EMBL/GenBank/DDBJ whole genome shotgun (WGS) entry which is preliminary data.</text>
</comment>
<proteinExistence type="inferred from homology"/>
<feature type="binding site" evidence="8">
    <location>
        <position position="74"/>
    </location>
    <ligand>
        <name>pyridoxal 5'-phosphate</name>
        <dbReference type="ChEBI" id="CHEBI:597326"/>
    </ligand>
</feature>
<dbReference type="SUPFAM" id="SSF53686">
    <property type="entry name" value="Tryptophan synthase beta subunit-like PLP-dependent enzymes"/>
    <property type="match status" value="1"/>
</dbReference>
<dbReference type="EMBL" id="LXQD01000350">
    <property type="protein sequence ID" value="RCJ18181.1"/>
    <property type="molecule type" value="Genomic_DNA"/>
</dbReference>
<dbReference type="SUPFAM" id="SSF54631">
    <property type="entry name" value="CBS-domain pair"/>
    <property type="match status" value="1"/>
</dbReference>
<gene>
    <name evidence="12" type="ORF">A6770_06285</name>
</gene>
<feature type="domain" description="CBS" evidence="11">
    <location>
        <begin position="399"/>
        <end position="453"/>
    </location>
</feature>
<dbReference type="NCBIfam" id="TIGR01136">
    <property type="entry name" value="cysKM"/>
    <property type="match status" value="1"/>
</dbReference>
<dbReference type="CDD" id="cd01561">
    <property type="entry name" value="CBS_like"/>
    <property type="match status" value="1"/>
</dbReference>
<feature type="binding site" evidence="8">
    <location>
        <begin position="181"/>
        <end position="185"/>
    </location>
    <ligand>
        <name>pyridoxal 5'-phosphate</name>
        <dbReference type="ChEBI" id="CHEBI:597326"/>
    </ligand>
</feature>
<dbReference type="EC" id="4.2.1.22" evidence="3 7"/>
<dbReference type="SMART" id="SM00116">
    <property type="entry name" value="CBS"/>
    <property type="match status" value="2"/>
</dbReference>
<protein>
    <recommendedName>
        <fullName evidence="3 7">Cystathionine beta-synthase</fullName>
        <ecNumber evidence="3 7">4.2.1.22</ecNumber>
    </recommendedName>
</protein>
<dbReference type="Pfam" id="PF00571">
    <property type="entry name" value="CBS"/>
    <property type="match status" value="2"/>
</dbReference>
<dbReference type="PROSITE" id="PS51371">
    <property type="entry name" value="CBS"/>
    <property type="match status" value="2"/>
</dbReference>
<dbReference type="InterPro" id="IPR001926">
    <property type="entry name" value="TrpB-like_PALP"/>
</dbReference>
<evidence type="ECO:0000256" key="4">
    <source>
        <dbReference type="ARBA" id="ARBA00022898"/>
    </source>
</evidence>
<evidence type="ECO:0000259" key="11">
    <source>
        <dbReference type="PROSITE" id="PS51371"/>
    </source>
</evidence>
<keyword evidence="13" id="KW-1185">Reference proteome</keyword>
<evidence type="ECO:0000313" key="12">
    <source>
        <dbReference type="EMBL" id="RCJ18181.1"/>
    </source>
</evidence>
<feature type="domain" description="CBS" evidence="11">
    <location>
        <begin position="335"/>
        <end position="390"/>
    </location>
</feature>
<dbReference type="FunFam" id="3.40.50.1100:FF:000003">
    <property type="entry name" value="Cystathionine beta-synthase"/>
    <property type="match status" value="1"/>
</dbReference>
<evidence type="ECO:0000256" key="10">
    <source>
        <dbReference type="PROSITE-ProRule" id="PRU00703"/>
    </source>
</evidence>
<dbReference type="GO" id="GO:0005737">
    <property type="term" value="C:cytoplasm"/>
    <property type="evidence" value="ECO:0007669"/>
    <property type="project" value="InterPro"/>
</dbReference>
<accession>A0A367Q323</accession>
<feature type="binding site" evidence="8">
    <location>
        <position position="268"/>
    </location>
    <ligand>
        <name>pyridoxal 5'-phosphate</name>
        <dbReference type="ChEBI" id="CHEBI:597326"/>
    </ligand>
</feature>
<dbReference type="GO" id="GO:0019343">
    <property type="term" value="P:cysteine biosynthetic process via cystathionine"/>
    <property type="evidence" value="ECO:0007669"/>
    <property type="project" value="InterPro"/>
</dbReference>
<sequence length="461" mass="50311">MTTYDNILQTIGRTPLVRLNTITEDIHSVIYAKVEYLNPGGSTKDRIALAMIEAAEQAGQLQPGGTIIEATAGNTGVGLALIAAVKKYRCIFVMPDKMSQDKINLLKAYGAEVVVTPTSVAPDSPESYNGVAERLAKEIPGAYRPNQFENPNNPLAHYLTTGPEIWIDSNGKVDVFVAGMGTGGTISGVAKYLKEQNPNIVIVGADPEGSILSGDTPKSYKVEGIGEDFIPKTFNRQLVDEMVRISDKESFNMARRLAREEGLLVGGSCGTVVAAALKYAARLLEPKYIVVLLPDTGRNYINKIYSDVWMQENGFWEGKTVRTIKVGEILAQKTDFPSLVTVSPRDTLSQATNLLQKLNISQLPVIDNNHVVGSLNEASLMKFLHDGINFSNQEVLAVMGKPLPILDEEVDVSEAYRVLLSGTTGIIITRQDVPIGLITRADLIRYWISQTQEESRENNGI</sequence>
<dbReference type="Gene3D" id="3.40.50.1100">
    <property type="match status" value="2"/>
</dbReference>
<keyword evidence="5" id="KW-0456">Lyase</keyword>
<keyword evidence="4 8" id="KW-0663">Pyridoxal phosphate</keyword>
<dbReference type="Pfam" id="PF00291">
    <property type="entry name" value="PALP"/>
    <property type="match status" value="1"/>
</dbReference>
<dbReference type="NCBIfam" id="TIGR01137">
    <property type="entry name" value="cysta_beta"/>
    <property type="match status" value="1"/>
</dbReference>
<comment type="catalytic activity">
    <reaction evidence="6">
        <text>L-homocysteine + L-serine = L,L-cystathionine + H2O</text>
        <dbReference type="Rhea" id="RHEA:10112"/>
        <dbReference type="ChEBI" id="CHEBI:15377"/>
        <dbReference type="ChEBI" id="CHEBI:33384"/>
        <dbReference type="ChEBI" id="CHEBI:58161"/>
        <dbReference type="ChEBI" id="CHEBI:58199"/>
        <dbReference type="EC" id="4.2.1.22"/>
    </reaction>
</comment>
<evidence type="ECO:0000256" key="3">
    <source>
        <dbReference type="ARBA" id="ARBA00012041"/>
    </source>
</evidence>
<feature type="modified residue" description="N6-(pyridoxal phosphate)lysine" evidence="9">
    <location>
        <position position="44"/>
    </location>
</feature>
<dbReference type="Proteomes" id="UP000252107">
    <property type="component" value="Unassembled WGS sequence"/>
</dbReference>